<name>A0AAE2D0R3_9LAMI</name>
<evidence type="ECO:0000313" key="2">
    <source>
        <dbReference type="EMBL" id="KAK4441752.1"/>
    </source>
</evidence>
<feature type="region of interest" description="Disordered" evidence="1">
    <location>
        <begin position="68"/>
        <end position="102"/>
    </location>
</feature>
<gene>
    <name evidence="2" type="ORF">Salat_0510100</name>
</gene>
<dbReference type="AlphaFoldDB" id="A0AAE2D0R3"/>
<dbReference type="EMBL" id="JACGWO010000001">
    <property type="protein sequence ID" value="KAK4441752.1"/>
    <property type="molecule type" value="Genomic_DNA"/>
</dbReference>
<protein>
    <submittedName>
        <fullName evidence="2">Uncharacterized protein</fullName>
    </submittedName>
</protein>
<proteinExistence type="predicted"/>
<feature type="compositionally biased region" description="Basic and acidic residues" evidence="1">
    <location>
        <begin position="92"/>
        <end position="102"/>
    </location>
</feature>
<keyword evidence="3" id="KW-1185">Reference proteome</keyword>
<evidence type="ECO:0000313" key="3">
    <source>
        <dbReference type="Proteomes" id="UP001293254"/>
    </source>
</evidence>
<accession>A0AAE2D0R3</accession>
<feature type="compositionally biased region" description="Basic residues" evidence="1">
    <location>
        <begin position="69"/>
        <end position="91"/>
    </location>
</feature>
<sequence>MEKDKNPDHHKEEYEVSRGSCDDDLIFRGNMKFGTKLRGRSPNLQVVRIRIRESVDLRGTSIYRLGTKVAKRSSRRSRGNFRRIGGRGRVRTRPEKAKSAFQ</sequence>
<comment type="caution">
    <text evidence="2">The sequence shown here is derived from an EMBL/GenBank/DDBJ whole genome shotgun (WGS) entry which is preliminary data.</text>
</comment>
<evidence type="ECO:0000256" key="1">
    <source>
        <dbReference type="SAM" id="MobiDB-lite"/>
    </source>
</evidence>
<reference evidence="2" key="1">
    <citation type="submission" date="2020-06" db="EMBL/GenBank/DDBJ databases">
        <authorList>
            <person name="Li T."/>
            <person name="Hu X."/>
            <person name="Zhang T."/>
            <person name="Song X."/>
            <person name="Zhang H."/>
            <person name="Dai N."/>
            <person name="Sheng W."/>
            <person name="Hou X."/>
            <person name="Wei L."/>
        </authorList>
    </citation>
    <scope>NUCLEOTIDE SEQUENCE</scope>
    <source>
        <strain evidence="2">3651</strain>
        <tissue evidence="2">Leaf</tissue>
    </source>
</reference>
<dbReference type="Proteomes" id="UP001293254">
    <property type="component" value="Unassembled WGS sequence"/>
</dbReference>
<reference evidence="2" key="2">
    <citation type="journal article" date="2024" name="Plant">
        <title>Genomic evolution and insights into agronomic trait innovations of Sesamum species.</title>
        <authorList>
            <person name="Miao H."/>
            <person name="Wang L."/>
            <person name="Qu L."/>
            <person name="Liu H."/>
            <person name="Sun Y."/>
            <person name="Le M."/>
            <person name="Wang Q."/>
            <person name="Wei S."/>
            <person name="Zheng Y."/>
            <person name="Lin W."/>
            <person name="Duan Y."/>
            <person name="Cao H."/>
            <person name="Xiong S."/>
            <person name="Wang X."/>
            <person name="Wei L."/>
            <person name="Li C."/>
            <person name="Ma Q."/>
            <person name="Ju M."/>
            <person name="Zhao R."/>
            <person name="Li G."/>
            <person name="Mu C."/>
            <person name="Tian Q."/>
            <person name="Mei H."/>
            <person name="Zhang T."/>
            <person name="Gao T."/>
            <person name="Zhang H."/>
        </authorList>
    </citation>
    <scope>NUCLEOTIDE SEQUENCE</scope>
    <source>
        <strain evidence="2">3651</strain>
    </source>
</reference>
<organism evidence="2 3">
    <name type="scientific">Sesamum alatum</name>
    <dbReference type="NCBI Taxonomy" id="300844"/>
    <lineage>
        <taxon>Eukaryota</taxon>
        <taxon>Viridiplantae</taxon>
        <taxon>Streptophyta</taxon>
        <taxon>Embryophyta</taxon>
        <taxon>Tracheophyta</taxon>
        <taxon>Spermatophyta</taxon>
        <taxon>Magnoliopsida</taxon>
        <taxon>eudicotyledons</taxon>
        <taxon>Gunneridae</taxon>
        <taxon>Pentapetalae</taxon>
        <taxon>asterids</taxon>
        <taxon>lamiids</taxon>
        <taxon>Lamiales</taxon>
        <taxon>Pedaliaceae</taxon>
        <taxon>Sesamum</taxon>
    </lineage>
</organism>